<dbReference type="Pfam" id="PF02782">
    <property type="entry name" value="FGGY_C"/>
    <property type="match status" value="1"/>
</dbReference>
<protein>
    <recommendedName>
        <fullName evidence="6">Carbohydrate kinase FGGY C-terminal domain-containing protein</fullName>
    </recommendedName>
</protein>
<dbReference type="GO" id="GO:0016301">
    <property type="term" value="F:kinase activity"/>
    <property type="evidence" value="ECO:0007669"/>
    <property type="project" value="UniProtKB-KW"/>
</dbReference>
<dbReference type="GO" id="GO:0016773">
    <property type="term" value="F:phosphotransferase activity, alcohol group as acceptor"/>
    <property type="evidence" value="ECO:0007669"/>
    <property type="project" value="InterPro"/>
</dbReference>
<dbReference type="AlphaFoldDB" id="X1CRK0"/>
<feature type="non-terminal residue" evidence="5">
    <location>
        <position position="269"/>
    </location>
</feature>
<evidence type="ECO:0000259" key="4">
    <source>
        <dbReference type="Pfam" id="PF02782"/>
    </source>
</evidence>
<evidence type="ECO:0000256" key="1">
    <source>
        <dbReference type="ARBA" id="ARBA00022679"/>
    </source>
</evidence>
<dbReference type="Gene3D" id="3.30.420.40">
    <property type="match status" value="2"/>
</dbReference>
<dbReference type="Pfam" id="PF00370">
    <property type="entry name" value="FGGY_N"/>
    <property type="match status" value="1"/>
</dbReference>
<reference evidence="5" key="1">
    <citation type="journal article" date="2014" name="Front. Microbiol.">
        <title>High frequency of phylogenetically diverse reductive dehalogenase-homologous genes in deep subseafloor sedimentary metagenomes.</title>
        <authorList>
            <person name="Kawai M."/>
            <person name="Futagami T."/>
            <person name="Toyoda A."/>
            <person name="Takaki Y."/>
            <person name="Nishi S."/>
            <person name="Hori S."/>
            <person name="Arai W."/>
            <person name="Tsubouchi T."/>
            <person name="Morono Y."/>
            <person name="Uchiyama I."/>
            <person name="Ito T."/>
            <person name="Fujiyama A."/>
            <person name="Inagaki F."/>
            <person name="Takami H."/>
        </authorList>
    </citation>
    <scope>NUCLEOTIDE SEQUENCE</scope>
    <source>
        <strain evidence="5">Expedition CK06-06</strain>
    </source>
</reference>
<comment type="caution">
    <text evidence="5">The sequence shown here is derived from an EMBL/GenBank/DDBJ whole genome shotgun (WGS) entry which is preliminary data.</text>
</comment>
<dbReference type="InterPro" id="IPR043129">
    <property type="entry name" value="ATPase_NBD"/>
</dbReference>
<proteinExistence type="predicted"/>
<feature type="domain" description="Carbohydrate kinase FGGY N-terminal" evidence="3">
    <location>
        <begin position="1"/>
        <end position="71"/>
    </location>
</feature>
<evidence type="ECO:0008006" key="6">
    <source>
        <dbReference type="Google" id="ProtNLM"/>
    </source>
</evidence>
<dbReference type="InterPro" id="IPR050406">
    <property type="entry name" value="FGGY_Carb_Kinase"/>
</dbReference>
<dbReference type="PROSITE" id="PS00445">
    <property type="entry name" value="FGGY_KINASES_2"/>
    <property type="match status" value="1"/>
</dbReference>
<dbReference type="SUPFAM" id="SSF53067">
    <property type="entry name" value="Actin-like ATPase domain"/>
    <property type="match status" value="2"/>
</dbReference>
<name>X1CRK0_9ZZZZ</name>
<feature type="domain" description="Carbohydrate kinase FGGY C-terminal" evidence="4">
    <location>
        <begin position="83"/>
        <end position="269"/>
    </location>
</feature>
<accession>X1CRK0</accession>
<evidence type="ECO:0000313" key="5">
    <source>
        <dbReference type="EMBL" id="GAG98728.1"/>
    </source>
</evidence>
<dbReference type="InterPro" id="IPR018485">
    <property type="entry name" value="FGGY_C"/>
</dbReference>
<evidence type="ECO:0000259" key="3">
    <source>
        <dbReference type="Pfam" id="PF00370"/>
    </source>
</evidence>
<keyword evidence="2" id="KW-0418">Kinase</keyword>
<dbReference type="InterPro" id="IPR018484">
    <property type="entry name" value="FGGY_N"/>
</dbReference>
<organism evidence="5">
    <name type="scientific">marine sediment metagenome</name>
    <dbReference type="NCBI Taxonomy" id="412755"/>
    <lineage>
        <taxon>unclassified sequences</taxon>
        <taxon>metagenomes</taxon>
        <taxon>ecological metagenomes</taxon>
    </lineage>
</organism>
<dbReference type="EMBL" id="BART01029231">
    <property type="protein sequence ID" value="GAG98728.1"/>
    <property type="molecule type" value="Genomic_DNA"/>
</dbReference>
<gene>
    <name evidence="5" type="ORF">S01H4_51350</name>
</gene>
<dbReference type="PANTHER" id="PTHR43095">
    <property type="entry name" value="SUGAR KINASE"/>
    <property type="match status" value="1"/>
</dbReference>
<sequence>ASFSGIFNLKELDYEDDFLKASEIPREKLPDLFPSIHVVGELLPTVAVELNLVKGIPVVLGGHDVPCTAVGAGNVTKGRIYNYIGSSAWISVATDSPLLGKNVKTYNGAHVIPDMYTSQVAIYAAGASYQWIRDTICQEELISAKKFGENVYDLMDKKASDSTPGSNNVIFVPGLMGGGTIHPNPNIKGAFLGLTLSNNKKDLIRATMEGVAFDLRLALDEFKKMGVEADEIRIVGGGSQSKLWRQIFSDIYNSKIIVTNIEQETAALG</sequence>
<dbReference type="GO" id="GO:0005975">
    <property type="term" value="P:carbohydrate metabolic process"/>
    <property type="evidence" value="ECO:0007669"/>
    <property type="project" value="InterPro"/>
</dbReference>
<keyword evidence="1" id="KW-0808">Transferase</keyword>
<dbReference type="PANTHER" id="PTHR43095:SF5">
    <property type="entry name" value="XYLULOSE KINASE"/>
    <property type="match status" value="1"/>
</dbReference>
<evidence type="ECO:0000256" key="2">
    <source>
        <dbReference type="ARBA" id="ARBA00022777"/>
    </source>
</evidence>
<feature type="non-terminal residue" evidence="5">
    <location>
        <position position="1"/>
    </location>
</feature>
<dbReference type="InterPro" id="IPR018483">
    <property type="entry name" value="Carb_kinase_FGGY_CS"/>
</dbReference>